<dbReference type="PROSITE" id="PS51842">
    <property type="entry name" value="IF_ROD_2"/>
    <property type="match status" value="1"/>
</dbReference>
<accession>Q7PZJ0</accession>
<evidence type="ECO:0000256" key="2">
    <source>
        <dbReference type="ARBA" id="ARBA00022754"/>
    </source>
</evidence>
<evidence type="ECO:0000256" key="3">
    <source>
        <dbReference type="ARBA" id="ARBA00023054"/>
    </source>
</evidence>
<evidence type="ECO:0000256" key="4">
    <source>
        <dbReference type="ARBA" id="ARBA00023242"/>
    </source>
</evidence>
<dbReference type="EMBL" id="AAAB01008986">
    <property type="protein sequence ID" value="EAA00263.4"/>
    <property type="molecule type" value="Genomic_DNA"/>
</dbReference>
<proteinExistence type="predicted"/>
<reference evidence="9" key="4">
    <citation type="journal article" date="2007" name="Genome Biol.">
        <title>Update of the Anopheles gambiae PEST genome assembly.</title>
        <authorList>
            <person name="Sharakhova M.V."/>
            <person name="Hammond M.P."/>
            <person name="Lobo N.F."/>
            <person name="Krzywinski J."/>
            <person name="Unger M.F."/>
            <person name="Hillenmeyer M.E."/>
            <person name="Bruggner R.V."/>
            <person name="Birney E."/>
            <person name="Collins F.H."/>
        </authorList>
    </citation>
    <scope>NUCLEOTIDE SEQUENCE</scope>
    <source>
        <strain evidence="9">PEST</strain>
    </source>
</reference>
<dbReference type="VEuPathDB" id="VectorBase:AGAP011938"/>
<name>Q7PZJ0_ANOGA</name>
<evidence type="ECO:0000259" key="7">
    <source>
        <dbReference type="PROSITE" id="PS51841"/>
    </source>
</evidence>
<dbReference type="STRING" id="7165.Q7PZJ0"/>
<dbReference type="Pfam" id="PF00038">
    <property type="entry name" value="Filament"/>
    <property type="match status" value="2"/>
</dbReference>
<feature type="domain" description="LTD" evidence="7">
    <location>
        <begin position="443"/>
        <end position="559"/>
    </location>
</feature>
<comment type="subcellular location">
    <subcellularLocation>
        <location evidence="1">Nucleus</location>
    </subcellularLocation>
</comment>
<evidence type="ECO:0000259" key="8">
    <source>
        <dbReference type="PROSITE" id="PS51842"/>
    </source>
</evidence>
<dbReference type="InterPro" id="IPR036415">
    <property type="entry name" value="Lamin_tail_dom_sf"/>
</dbReference>
<dbReference type="PROSITE" id="PS51841">
    <property type="entry name" value="LTD"/>
    <property type="match status" value="1"/>
</dbReference>
<dbReference type="Gene3D" id="2.60.40.1260">
    <property type="entry name" value="Lamin Tail domain"/>
    <property type="match status" value="1"/>
</dbReference>
<dbReference type="SMART" id="SM01391">
    <property type="entry name" value="Filament"/>
    <property type="match status" value="1"/>
</dbReference>
<feature type="compositionally biased region" description="Low complexity" evidence="6">
    <location>
        <begin position="398"/>
        <end position="415"/>
    </location>
</feature>
<dbReference type="InterPro" id="IPR039008">
    <property type="entry name" value="IF_rod_dom"/>
</dbReference>
<reference evidence="9" key="2">
    <citation type="submission" date="2002-03" db="EMBL/GenBank/DDBJ databases">
        <authorList>
            <consortium name="The Anopheles Genome Sequencing Consortium"/>
        </authorList>
    </citation>
    <scope>NUCLEOTIDE SEQUENCE</scope>
    <source>
        <strain evidence="9">PEST</strain>
    </source>
</reference>
<evidence type="ECO:0000313" key="9">
    <source>
        <dbReference type="EMBL" id="EAA00263.4"/>
    </source>
</evidence>
<feature type="coiled-coil region" evidence="5">
    <location>
        <begin position="318"/>
        <end position="370"/>
    </location>
</feature>
<dbReference type="OMA" id="QAGEKCA"/>
<feature type="region of interest" description="Disordered" evidence="6">
    <location>
        <begin position="396"/>
        <end position="447"/>
    </location>
</feature>
<dbReference type="GO" id="GO:0005634">
    <property type="term" value="C:nucleus"/>
    <property type="evidence" value="ECO:0007669"/>
    <property type="project" value="UniProtKB-SubCell"/>
</dbReference>
<evidence type="ECO:0000256" key="5">
    <source>
        <dbReference type="SAM" id="Coils"/>
    </source>
</evidence>
<evidence type="ECO:0000256" key="6">
    <source>
        <dbReference type="SAM" id="MobiDB-lite"/>
    </source>
</evidence>
<dbReference type="Pfam" id="PF00932">
    <property type="entry name" value="LTD"/>
    <property type="match status" value="1"/>
</dbReference>
<organism evidence="9">
    <name type="scientific">Anopheles gambiae</name>
    <name type="common">African malaria mosquito</name>
    <dbReference type="NCBI Taxonomy" id="7165"/>
    <lineage>
        <taxon>Eukaryota</taxon>
        <taxon>Metazoa</taxon>
        <taxon>Ecdysozoa</taxon>
        <taxon>Arthropoda</taxon>
        <taxon>Hexapoda</taxon>
        <taxon>Insecta</taxon>
        <taxon>Pterygota</taxon>
        <taxon>Neoptera</taxon>
        <taxon>Endopterygota</taxon>
        <taxon>Diptera</taxon>
        <taxon>Nematocera</taxon>
        <taxon>Culicoidea</taxon>
        <taxon>Culicidae</taxon>
        <taxon>Anophelinae</taxon>
        <taxon>Anopheles</taxon>
    </lineage>
</organism>
<keyword evidence="2" id="KW-0403">Intermediate filament</keyword>
<reference evidence="9" key="1">
    <citation type="journal article" date="2002" name="Science">
        <title>The genome sequence of the malaria mosquito Anopheles gambiae.</title>
        <authorList>
            <person name="Holt R.A."/>
            <person name="Subramanian G.M."/>
            <person name="Halpern A."/>
            <person name="Sutton G.G."/>
            <person name="Charlab R."/>
            <person name="Nusskern D.R."/>
            <person name="Wincker P."/>
            <person name="Clark A.G."/>
            <person name="Ribeiro J.M."/>
            <person name="Wides R."/>
            <person name="Salzberg S.L."/>
            <person name="Loftus B."/>
            <person name="Yandell M."/>
            <person name="Majoros W.H."/>
            <person name="Rusch D.B."/>
            <person name="Lai Z."/>
            <person name="Kraft C.L."/>
            <person name="Abril J.F."/>
            <person name="Anthouard V."/>
            <person name="Arensburger P."/>
            <person name="Atkinson P.W."/>
            <person name="Baden H."/>
            <person name="de Berardinis V."/>
            <person name="Baldwin D."/>
            <person name="Benes V."/>
            <person name="Biedler J."/>
            <person name="Blass C."/>
            <person name="Bolanos R."/>
            <person name="Boscus D."/>
            <person name="Barnstead M."/>
            <person name="Cai S."/>
            <person name="Center A."/>
            <person name="Chaturverdi K."/>
            <person name="Christophides G.K."/>
            <person name="Chrystal M.A."/>
            <person name="Clamp M."/>
            <person name="Cravchik A."/>
            <person name="Curwen V."/>
            <person name="Dana A."/>
            <person name="Delcher A."/>
            <person name="Dew I."/>
            <person name="Evans C.A."/>
            <person name="Flanigan M."/>
            <person name="Grundschober-Freimoser A."/>
            <person name="Friedli L."/>
            <person name="Gu Z."/>
            <person name="Guan P."/>
            <person name="Guigo R."/>
            <person name="Hillenmeyer M.E."/>
            <person name="Hladun S.L."/>
            <person name="Hogan J.R."/>
            <person name="Hong Y.S."/>
            <person name="Hoover J."/>
            <person name="Jaillon O."/>
            <person name="Ke Z."/>
            <person name="Kodira C."/>
            <person name="Kokoza E."/>
            <person name="Koutsos A."/>
            <person name="Letunic I."/>
            <person name="Levitsky A."/>
            <person name="Liang Y."/>
            <person name="Lin J.J."/>
            <person name="Lobo N.F."/>
            <person name="Lopez J.R."/>
            <person name="Malek J.A."/>
            <person name="McIntosh T.C."/>
            <person name="Meister S."/>
            <person name="Miller J."/>
            <person name="Mobarry C."/>
            <person name="Mongin E."/>
            <person name="Murphy S.D."/>
            <person name="O'Brochta D.A."/>
            <person name="Pfannkoch C."/>
            <person name="Qi R."/>
            <person name="Regier M.A."/>
            <person name="Remington K."/>
            <person name="Shao H."/>
            <person name="Sharakhova M.V."/>
            <person name="Sitter C.D."/>
            <person name="Shetty J."/>
            <person name="Smith T.J."/>
            <person name="Strong R."/>
            <person name="Sun J."/>
            <person name="Thomasova D."/>
            <person name="Ton L.Q."/>
            <person name="Topalis P."/>
            <person name="Tu Z."/>
            <person name="Unger M.F."/>
            <person name="Walenz B."/>
            <person name="Wang A."/>
            <person name="Wang J."/>
            <person name="Wang M."/>
            <person name="Wang X."/>
            <person name="Woodford K.J."/>
            <person name="Wortman J.R."/>
            <person name="Wu M."/>
            <person name="Yao A."/>
            <person name="Zdobnov E.M."/>
            <person name="Zhang H."/>
            <person name="Zhao Q."/>
            <person name="Zhao S."/>
            <person name="Zhu S.C."/>
            <person name="Zhimulev I."/>
            <person name="Coluzzi M."/>
            <person name="della Torre A."/>
            <person name="Roth C.W."/>
            <person name="Louis C."/>
            <person name="Kalush F."/>
            <person name="Mural R.J."/>
            <person name="Myers E.W."/>
            <person name="Adams M.D."/>
            <person name="Smith H.O."/>
            <person name="Broder S."/>
            <person name="Gardner M.J."/>
            <person name="Fraser C.M."/>
            <person name="Birney E."/>
            <person name="Bork P."/>
            <person name="Brey P.T."/>
            <person name="Venter J.C."/>
            <person name="Weissenbach J."/>
            <person name="Kafatos F.C."/>
            <person name="Collins F.H."/>
            <person name="Hoffman S.L."/>
        </authorList>
    </citation>
    <scope>NUCLEOTIDE SEQUENCE [LARGE SCALE GENOMIC DNA]</scope>
    <source>
        <strain evidence="9">PEST</strain>
    </source>
</reference>
<feature type="domain" description="IF rod" evidence="8">
    <location>
        <begin position="57"/>
        <end position="392"/>
    </location>
</feature>
<dbReference type="PANTHER" id="PTHR45721:SF11">
    <property type="entry name" value="LAMIN DM0-RELATED"/>
    <property type="match status" value="1"/>
</dbReference>
<keyword evidence="4" id="KW-0539">Nucleus</keyword>
<feature type="region of interest" description="Disordered" evidence="6">
    <location>
        <begin position="149"/>
        <end position="169"/>
    </location>
</feature>
<dbReference type="SUPFAM" id="SSF74853">
    <property type="entry name" value="Lamin A/C globular tail domain"/>
    <property type="match status" value="1"/>
</dbReference>
<reference evidence="9" key="3">
    <citation type="journal article" date="2004" name="Trends Parasitol.">
        <title>The Anopheles gambiae genome: an update.</title>
        <authorList>
            <person name="Mongin E."/>
            <person name="Louis C."/>
            <person name="Holt R.A."/>
            <person name="Birney E."/>
            <person name="Collins F.H."/>
        </authorList>
    </citation>
    <scope>NUCLEOTIDE SEQUENCE</scope>
    <source>
        <strain evidence="9">PEST</strain>
    </source>
</reference>
<keyword evidence="3 5" id="KW-0175">Coiled coil</keyword>
<dbReference type="InterPro" id="IPR001322">
    <property type="entry name" value="Lamin_tail_dom"/>
</dbReference>
<dbReference type="Gene3D" id="1.20.5.170">
    <property type="match status" value="1"/>
</dbReference>
<feature type="region of interest" description="Disordered" evidence="6">
    <location>
        <begin position="574"/>
        <end position="595"/>
    </location>
</feature>
<feature type="region of interest" description="Disordered" evidence="6">
    <location>
        <begin position="1"/>
        <end position="51"/>
    </location>
</feature>
<gene>
    <name evidence="9" type="ORF">AgaP_AGAP011938</name>
</gene>
<dbReference type="VEuPathDB" id="VectorBase:AGAMI1_004329"/>
<feature type="compositionally biased region" description="Basic and acidic residues" evidence="6">
    <location>
        <begin position="149"/>
        <end position="167"/>
    </location>
</feature>
<dbReference type="HOGENOM" id="CLU_012560_9_2_1"/>
<dbReference type="AlphaFoldDB" id="Q7PZJ0"/>
<dbReference type="PaxDb" id="7165-AGAP011938-PA"/>
<dbReference type="PANTHER" id="PTHR45721">
    <property type="entry name" value="LAMIN DM0-RELATED"/>
    <property type="match status" value="1"/>
</dbReference>
<dbReference type="eggNOG" id="KOG0977">
    <property type="taxonomic scope" value="Eukaryota"/>
</dbReference>
<comment type="caution">
    <text evidence="9">The sequence shown here is derived from an EMBL/GenBank/DDBJ whole genome shotgun (WGS) entry which is preliminary data.</text>
</comment>
<dbReference type="Gene3D" id="1.20.5.1160">
    <property type="entry name" value="Vasodilator-stimulated phosphoprotein"/>
    <property type="match status" value="2"/>
</dbReference>
<sequence length="595" mass="68114">MSQRAKRSGASTPVPVQASTPVQQSGSGATGASAAHHHHSARPASPLSPTRHSRLQEKADLQNLNDRLACYIDRVRYLEQENSRLTMEVRTSQDTTTREVSNIKSMYEHELSDARKLLDDTSREKARLEIDGKRILEENDELKKRLERKTKEAADADRNARAQEARANELSTKYHSLVSEHKKAKDDQKELEKELAKLRKQLDALRKNLEDETLTRVELENSVQTLREELTFKDQVHQQEITETKTRRQVEISEIDGMLSEQYEAKLQQTLQDLRDQYDMQLRVNREEISDLYEVSAPRKDSSVKHCFINKKCMMIVLFCLQARLRDLEQQMNHERLRHADEKAKMMEEVERLRKEISMQLQEYQDLMDIKISLDMEIAAYDKLLSSEEDRLKITPGSQTSIFSQSSMSGSLSRSGVVRRTPSRAAAKRKRTVLEESDERSVSDYSVTSSAKGDVEIVEVDPEGKYVKLHNKSGKEVQIGGWTVLRKVGSNETVFKFHRSLKMDGGAFVTVWSSDLGKDHEPPTTIVMKGQKWFAGDNMTTHLLNAEGEEVAASERVKRMVSTAASRHREYLGSYGEELHHQQGEPRGDEKCRIM</sequence>
<feature type="compositionally biased region" description="Low complexity" evidence="6">
    <location>
        <begin position="25"/>
        <end position="34"/>
    </location>
</feature>
<reference evidence="9" key="5">
    <citation type="submission" date="2011-05" db="EMBL/GenBank/DDBJ databases">
        <authorList>
            <consortium name="VectorBase"/>
        </authorList>
    </citation>
    <scope>NUCLEOTIDE SEQUENCE</scope>
    <source>
        <strain evidence="9">PEST</strain>
    </source>
</reference>
<dbReference type="PhylomeDB" id="Q7PZJ0"/>
<dbReference type="SUPFAM" id="SSF64593">
    <property type="entry name" value="Intermediate filament protein, coiled coil region"/>
    <property type="match status" value="2"/>
</dbReference>
<evidence type="ECO:0000256" key="1">
    <source>
        <dbReference type="ARBA" id="ARBA00004123"/>
    </source>
</evidence>
<dbReference type="GO" id="GO:0005882">
    <property type="term" value="C:intermediate filament"/>
    <property type="evidence" value="ECO:0007669"/>
    <property type="project" value="UniProtKB-KW"/>
</dbReference>
<protein>
    <submittedName>
        <fullName evidence="9">AGAP011938-PA</fullName>
    </submittedName>
</protein>